<reference evidence="3" key="1">
    <citation type="journal article" date="2011" name="Nature">
        <title>Genome sequence and analysis of the tuber crop potato.</title>
        <authorList>
            <consortium name="The Potato Genome Sequencing Consortium"/>
        </authorList>
    </citation>
    <scope>NUCLEOTIDE SEQUENCE [LARGE SCALE GENOMIC DNA]</scope>
    <source>
        <strain evidence="3">cv. DM1-3 516 R44</strain>
    </source>
</reference>
<keyword evidence="3" id="KW-1185">Reference proteome</keyword>
<evidence type="ECO:0000313" key="2">
    <source>
        <dbReference type="EnsemblPlants" id="PGSC0003DMT400035939"/>
    </source>
</evidence>
<name>M1B320_SOLTU</name>
<dbReference type="PaxDb" id="4113-PGSC0003DMT400035939"/>
<dbReference type="HOGENOM" id="CLU_2982895_0_0_1"/>
<dbReference type="EnsemblPlants" id="PGSC0003DMT400035939">
    <property type="protein sequence ID" value="PGSC0003DMT400035939"/>
    <property type="gene ID" value="PGSC0003DMG402013835"/>
</dbReference>
<accession>M1B320</accession>
<reference evidence="2" key="2">
    <citation type="submission" date="2015-06" db="UniProtKB">
        <authorList>
            <consortium name="EnsemblPlants"/>
        </authorList>
    </citation>
    <scope>IDENTIFICATION</scope>
    <source>
        <strain evidence="2">DM1-3 516 R44</strain>
    </source>
</reference>
<dbReference type="InParanoid" id="M1B320"/>
<dbReference type="STRING" id="4113.M1B320"/>
<feature type="compositionally biased region" description="Basic and acidic residues" evidence="1">
    <location>
        <begin position="1"/>
        <end position="10"/>
    </location>
</feature>
<protein>
    <submittedName>
        <fullName evidence="2">Uncharacterized protein</fullName>
    </submittedName>
</protein>
<feature type="region of interest" description="Disordered" evidence="1">
    <location>
        <begin position="1"/>
        <end position="38"/>
    </location>
</feature>
<dbReference type="Proteomes" id="UP000011115">
    <property type="component" value="Unassembled WGS sequence"/>
</dbReference>
<evidence type="ECO:0000313" key="3">
    <source>
        <dbReference type="Proteomes" id="UP000011115"/>
    </source>
</evidence>
<dbReference type="Gramene" id="PGSC0003DMT400035939">
    <property type="protein sequence ID" value="PGSC0003DMT400035939"/>
    <property type="gene ID" value="PGSC0003DMG402013835"/>
</dbReference>
<organism evidence="2 3">
    <name type="scientific">Solanum tuberosum</name>
    <name type="common">Potato</name>
    <dbReference type="NCBI Taxonomy" id="4113"/>
    <lineage>
        <taxon>Eukaryota</taxon>
        <taxon>Viridiplantae</taxon>
        <taxon>Streptophyta</taxon>
        <taxon>Embryophyta</taxon>
        <taxon>Tracheophyta</taxon>
        <taxon>Spermatophyta</taxon>
        <taxon>Magnoliopsida</taxon>
        <taxon>eudicotyledons</taxon>
        <taxon>Gunneridae</taxon>
        <taxon>Pentapetalae</taxon>
        <taxon>asterids</taxon>
        <taxon>lamiids</taxon>
        <taxon>Solanales</taxon>
        <taxon>Solanaceae</taxon>
        <taxon>Solanoideae</taxon>
        <taxon>Solaneae</taxon>
        <taxon>Solanum</taxon>
    </lineage>
</organism>
<proteinExistence type="predicted"/>
<dbReference type="AlphaFoldDB" id="M1B320"/>
<sequence length="58" mass="6469">MIKKVGEPEKSSSQSSTVPSTNYEEDFDDFDPRGTSSSSKCLLRFQRDSICSLLFCAL</sequence>
<evidence type="ECO:0000256" key="1">
    <source>
        <dbReference type="SAM" id="MobiDB-lite"/>
    </source>
</evidence>